<comment type="caution">
    <text evidence="3">The sequence shown here is derived from an EMBL/GenBank/DDBJ whole genome shotgun (WGS) entry which is preliminary data.</text>
</comment>
<gene>
    <name evidence="3" type="ORF">RM423_07135</name>
</gene>
<dbReference type="SUPFAM" id="SSF140478">
    <property type="entry name" value="LemA-like"/>
    <property type="match status" value="1"/>
</dbReference>
<feature type="region of interest" description="Disordered" evidence="1">
    <location>
        <begin position="170"/>
        <end position="189"/>
    </location>
</feature>
<dbReference type="GO" id="GO:0016787">
    <property type="term" value="F:hydrolase activity"/>
    <property type="evidence" value="ECO:0007669"/>
    <property type="project" value="UniProtKB-KW"/>
</dbReference>
<protein>
    <submittedName>
        <fullName evidence="3">NUDIX hydrolase</fullName>
    </submittedName>
</protein>
<keyword evidence="4" id="KW-1185">Reference proteome</keyword>
<sequence>MFSAGWLVAAVFVAILLTSWVTFTLTRLDRLHARVDAAQAALDAQLVRRAAALLHLGEMQGSAIPRRAELVRAARAAMAASPTDRRVAENEVGHAIAGLAERREELPAEAVAELSEAAARVLIARRFFNDAVRDTRTLRARRMPRLLRLAGHRELPQFFDIDDTSLLVAEPAGSAEQGAPSPQDRWRAP</sequence>
<evidence type="ECO:0000256" key="2">
    <source>
        <dbReference type="SAM" id="Phobius"/>
    </source>
</evidence>
<dbReference type="EMBL" id="JAVREH010000006">
    <property type="protein sequence ID" value="MDT0261167.1"/>
    <property type="molecule type" value="Genomic_DNA"/>
</dbReference>
<dbReference type="Proteomes" id="UP001183176">
    <property type="component" value="Unassembled WGS sequence"/>
</dbReference>
<dbReference type="RefSeq" id="WP_311422321.1">
    <property type="nucleotide sequence ID" value="NZ_JAVREH010000006.1"/>
</dbReference>
<keyword evidence="2" id="KW-1133">Transmembrane helix</keyword>
<accession>A0ABU2J857</accession>
<keyword evidence="2" id="KW-0472">Membrane</keyword>
<evidence type="ECO:0000313" key="3">
    <source>
        <dbReference type="EMBL" id="MDT0261167.1"/>
    </source>
</evidence>
<dbReference type="Gene3D" id="1.20.1440.20">
    <property type="entry name" value="LemA-like domain"/>
    <property type="match status" value="1"/>
</dbReference>
<keyword evidence="3" id="KW-0378">Hydrolase</keyword>
<proteinExistence type="predicted"/>
<evidence type="ECO:0000313" key="4">
    <source>
        <dbReference type="Proteomes" id="UP001183176"/>
    </source>
</evidence>
<keyword evidence="2" id="KW-0812">Transmembrane</keyword>
<dbReference type="InterPro" id="IPR023353">
    <property type="entry name" value="LemA-like_dom_sf"/>
</dbReference>
<feature type="transmembrane region" description="Helical" evidence="2">
    <location>
        <begin position="6"/>
        <end position="25"/>
    </location>
</feature>
<organism evidence="3 4">
    <name type="scientific">Jatrophihabitans lederbergiae</name>
    <dbReference type="NCBI Taxonomy" id="3075547"/>
    <lineage>
        <taxon>Bacteria</taxon>
        <taxon>Bacillati</taxon>
        <taxon>Actinomycetota</taxon>
        <taxon>Actinomycetes</taxon>
        <taxon>Jatrophihabitantales</taxon>
        <taxon>Jatrophihabitantaceae</taxon>
        <taxon>Jatrophihabitans</taxon>
    </lineage>
</organism>
<reference evidence="4" key="1">
    <citation type="submission" date="2023-07" db="EMBL/GenBank/DDBJ databases">
        <title>30 novel species of actinomycetes from the DSMZ collection.</title>
        <authorList>
            <person name="Nouioui I."/>
        </authorList>
    </citation>
    <scope>NUCLEOTIDE SEQUENCE [LARGE SCALE GENOMIC DNA]</scope>
    <source>
        <strain evidence="4">DSM 44399</strain>
    </source>
</reference>
<name>A0ABU2J857_9ACTN</name>
<evidence type="ECO:0000256" key="1">
    <source>
        <dbReference type="SAM" id="MobiDB-lite"/>
    </source>
</evidence>